<gene>
    <name evidence="5" type="ORF">BDV25DRAFT_129465</name>
</gene>
<evidence type="ECO:0000259" key="4">
    <source>
        <dbReference type="PROSITE" id="PS51471"/>
    </source>
</evidence>
<keyword evidence="2" id="KW-0479">Metal-binding</keyword>
<evidence type="ECO:0000313" key="6">
    <source>
        <dbReference type="Proteomes" id="UP000325780"/>
    </source>
</evidence>
<feature type="region of interest" description="Disordered" evidence="3">
    <location>
        <begin position="1"/>
        <end position="26"/>
    </location>
</feature>
<reference evidence="5 6" key="1">
    <citation type="submission" date="2019-04" db="EMBL/GenBank/DDBJ databases">
        <title>Friends and foes A comparative genomics study of 23 Aspergillus species from section Flavi.</title>
        <authorList>
            <consortium name="DOE Joint Genome Institute"/>
            <person name="Kjaerbolling I."/>
            <person name="Vesth T."/>
            <person name="Frisvad J.C."/>
            <person name="Nybo J.L."/>
            <person name="Theobald S."/>
            <person name="Kildgaard S."/>
            <person name="Isbrandt T."/>
            <person name="Kuo A."/>
            <person name="Sato A."/>
            <person name="Lyhne E.K."/>
            <person name="Kogle M.E."/>
            <person name="Wiebenga A."/>
            <person name="Kun R.S."/>
            <person name="Lubbers R.J."/>
            <person name="Makela M.R."/>
            <person name="Barry K."/>
            <person name="Chovatia M."/>
            <person name="Clum A."/>
            <person name="Daum C."/>
            <person name="Haridas S."/>
            <person name="He G."/>
            <person name="LaButti K."/>
            <person name="Lipzen A."/>
            <person name="Mondo S."/>
            <person name="Riley R."/>
            <person name="Salamov A."/>
            <person name="Simmons B.A."/>
            <person name="Magnuson J.K."/>
            <person name="Henrissat B."/>
            <person name="Mortensen U.H."/>
            <person name="Larsen T.O."/>
            <person name="Devries R.P."/>
            <person name="Grigoriev I.V."/>
            <person name="Machida M."/>
            <person name="Baker S.E."/>
            <person name="Andersen M.R."/>
        </authorList>
    </citation>
    <scope>NUCLEOTIDE SEQUENCE [LARGE SCALE GENOMIC DNA]</scope>
    <source>
        <strain evidence="5 6">IBT 18842</strain>
    </source>
</reference>
<protein>
    <recommendedName>
        <fullName evidence="4">Fe2OG dioxygenase domain-containing protein</fullName>
    </recommendedName>
</protein>
<dbReference type="Gene3D" id="2.60.120.330">
    <property type="entry name" value="B-lactam Antibiotic, Isopenicillin N Synthase, Chain"/>
    <property type="match status" value="1"/>
</dbReference>
<name>A0A5N6TVZ5_ASPAV</name>
<dbReference type="PROSITE" id="PS51471">
    <property type="entry name" value="FE2OG_OXY"/>
    <property type="match status" value="1"/>
</dbReference>
<evidence type="ECO:0000256" key="3">
    <source>
        <dbReference type="SAM" id="MobiDB-lite"/>
    </source>
</evidence>
<dbReference type="PRINTS" id="PR00682">
    <property type="entry name" value="IPNSYNTHASE"/>
</dbReference>
<dbReference type="Pfam" id="PF14226">
    <property type="entry name" value="DIOX_N"/>
    <property type="match status" value="1"/>
</dbReference>
<keyword evidence="2" id="KW-0560">Oxidoreductase</keyword>
<comment type="similarity">
    <text evidence="1 2">Belongs to the iron/ascorbate-dependent oxidoreductase family.</text>
</comment>
<organism evidence="5 6">
    <name type="scientific">Aspergillus avenaceus</name>
    <dbReference type="NCBI Taxonomy" id="36643"/>
    <lineage>
        <taxon>Eukaryota</taxon>
        <taxon>Fungi</taxon>
        <taxon>Dikarya</taxon>
        <taxon>Ascomycota</taxon>
        <taxon>Pezizomycotina</taxon>
        <taxon>Eurotiomycetes</taxon>
        <taxon>Eurotiomycetidae</taxon>
        <taxon>Eurotiales</taxon>
        <taxon>Aspergillaceae</taxon>
        <taxon>Aspergillus</taxon>
        <taxon>Aspergillus subgen. Circumdati</taxon>
    </lineage>
</organism>
<dbReference type="GO" id="GO:0046872">
    <property type="term" value="F:metal ion binding"/>
    <property type="evidence" value="ECO:0007669"/>
    <property type="project" value="UniProtKB-KW"/>
</dbReference>
<dbReference type="AlphaFoldDB" id="A0A5N6TVZ5"/>
<evidence type="ECO:0000256" key="2">
    <source>
        <dbReference type="RuleBase" id="RU003682"/>
    </source>
</evidence>
<keyword evidence="6" id="KW-1185">Reference proteome</keyword>
<evidence type="ECO:0000313" key="5">
    <source>
        <dbReference type="EMBL" id="KAE8150553.1"/>
    </source>
</evidence>
<dbReference type="InterPro" id="IPR044861">
    <property type="entry name" value="IPNS-like_FE2OG_OXY"/>
</dbReference>
<keyword evidence="2" id="KW-0408">Iron</keyword>
<feature type="domain" description="Fe2OG dioxygenase" evidence="4">
    <location>
        <begin position="206"/>
        <end position="313"/>
    </location>
</feature>
<dbReference type="InterPro" id="IPR027443">
    <property type="entry name" value="IPNS-like_sf"/>
</dbReference>
<dbReference type="GO" id="GO:0016491">
    <property type="term" value="F:oxidoreductase activity"/>
    <property type="evidence" value="ECO:0007669"/>
    <property type="project" value="UniProtKB-KW"/>
</dbReference>
<dbReference type="PANTHER" id="PTHR47990">
    <property type="entry name" value="2-OXOGLUTARATE (2OG) AND FE(II)-DEPENDENT OXYGENASE SUPERFAMILY PROTEIN-RELATED"/>
    <property type="match status" value="1"/>
</dbReference>
<dbReference type="InterPro" id="IPR005123">
    <property type="entry name" value="Oxoglu/Fe-dep_dioxygenase_dom"/>
</dbReference>
<dbReference type="InterPro" id="IPR050231">
    <property type="entry name" value="Iron_ascorbate_oxido_reductase"/>
</dbReference>
<dbReference type="InterPro" id="IPR026992">
    <property type="entry name" value="DIOX_N"/>
</dbReference>
<dbReference type="FunFam" id="2.60.120.330:FF:000040">
    <property type="entry name" value="Chromosome 21, whole genome shotgun sequence"/>
    <property type="match status" value="1"/>
</dbReference>
<dbReference type="OrthoDB" id="406156at2759"/>
<dbReference type="GO" id="GO:0044283">
    <property type="term" value="P:small molecule biosynthetic process"/>
    <property type="evidence" value="ECO:0007669"/>
    <property type="project" value="UniProtKB-ARBA"/>
</dbReference>
<dbReference type="EMBL" id="ML742091">
    <property type="protein sequence ID" value="KAE8150553.1"/>
    <property type="molecule type" value="Genomic_DNA"/>
</dbReference>
<proteinExistence type="inferred from homology"/>
<accession>A0A5N6TVZ5</accession>
<evidence type="ECO:0000256" key="1">
    <source>
        <dbReference type="ARBA" id="ARBA00008056"/>
    </source>
</evidence>
<dbReference type="Proteomes" id="UP000325780">
    <property type="component" value="Unassembled WGS sequence"/>
</dbReference>
<sequence>MPEFYEPSPDREQGPTLAKKRPYVHPPETKENLPWSELVTLDLSEFTKPGGKQRLAQQLSHAVHHVGFFYVKNFGLTQEQIDRQLTIAQNLFYLPFEEKQKYSVDYARGDYNGYRWGGYRADGSQAESNLGHNIEAFNIPKFTPEFEGKYAYPALLERHMAEIEVFSKHLHQHIVQPLMILFAILLELPDELHLANLHSYDRLAEDHYRYMKYQRRTPEEHAAATEGLQVQGHTDLGSLTLLFRQPVAGLQILGDDNQWRYVRPAPDTVTVNIADTLSLLTGGFFKSSVHRVVAPPRDQWAYDRMGLLYFARPHNDTVLRPLLEISPTLQRNKSILKNGFDRDITMAEFTVAKQRMQLNPHLYENKRDGQGDVELIAGFKDQRYK</sequence>
<dbReference type="Pfam" id="PF03171">
    <property type="entry name" value="2OG-FeII_Oxy"/>
    <property type="match status" value="1"/>
</dbReference>
<dbReference type="SUPFAM" id="SSF51197">
    <property type="entry name" value="Clavaminate synthase-like"/>
    <property type="match status" value="1"/>
</dbReference>